<evidence type="ECO:0000256" key="1">
    <source>
        <dbReference type="SAM" id="MobiDB-lite"/>
    </source>
</evidence>
<protein>
    <submittedName>
        <fullName evidence="2">Uncharacterized protein</fullName>
    </submittedName>
</protein>
<feature type="compositionally biased region" description="Basic and acidic residues" evidence="1">
    <location>
        <begin position="1"/>
        <end position="22"/>
    </location>
</feature>
<name>A0A5B7H0H5_PORTR</name>
<feature type="compositionally biased region" description="Polar residues" evidence="1">
    <location>
        <begin position="29"/>
        <end position="40"/>
    </location>
</feature>
<gene>
    <name evidence="2" type="ORF">E2C01_056767</name>
</gene>
<dbReference type="EMBL" id="VSRR010019944">
    <property type="protein sequence ID" value="MPC62678.1"/>
    <property type="molecule type" value="Genomic_DNA"/>
</dbReference>
<proteinExistence type="predicted"/>
<accession>A0A5B7H0H5</accession>
<sequence length="106" mass="11961">MKTRHGDERVKDGKKEKEEKHSQKGTGIRPQQASGSAPSVENTVFDYAHQVVFDLRVGHLSEAINPSLSVRGQFLDLHSGLRKLGERFRNSVLMTSRSIQSWLQFA</sequence>
<keyword evidence="3" id="KW-1185">Reference proteome</keyword>
<evidence type="ECO:0000313" key="3">
    <source>
        <dbReference type="Proteomes" id="UP000324222"/>
    </source>
</evidence>
<evidence type="ECO:0000313" key="2">
    <source>
        <dbReference type="EMBL" id="MPC62678.1"/>
    </source>
</evidence>
<dbReference type="Proteomes" id="UP000324222">
    <property type="component" value="Unassembled WGS sequence"/>
</dbReference>
<organism evidence="2 3">
    <name type="scientific">Portunus trituberculatus</name>
    <name type="common">Swimming crab</name>
    <name type="synonym">Neptunus trituberculatus</name>
    <dbReference type="NCBI Taxonomy" id="210409"/>
    <lineage>
        <taxon>Eukaryota</taxon>
        <taxon>Metazoa</taxon>
        <taxon>Ecdysozoa</taxon>
        <taxon>Arthropoda</taxon>
        <taxon>Crustacea</taxon>
        <taxon>Multicrustacea</taxon>
        <taxon>Malacostraca</taxon>
        <taxon>Eumalacostraca</taxon>
        <taxon>Eucarida</taxon>
        <taxon>Decapoda</taxon>
        <taxon>Pleocyemata</taxon>
        <taxon>Brachyura</taxon>
        <taxon>Eubrachyura</taxon>
        <taxon>Portunoidea</taxon>
        <taxon>Portunidae</taxon>
        <taxon>Portuninae</taxon>
        <taxon>Portunus</taxon>
    </lineage>
</organism>
<comment type="caution">
    <text evidence="2">The sequence shown here is derived from an EMBL/GenBank/DDBJ whole genome shotgun (WGS) entry which is preliminary data.</text>
</comment>
<feature type="region of interest" description="Disordered" evidence="1">
    <location>
        <begin position="1"/>
        <end position="40"/>
    </location>
</feature>
<reference evidence="2 3" key="1">
    <citation type="submission" date="2019-05" db="EMBL/GenBank/DDBJ databases">
        <title>Another draft genome of Portunus trituberculatus and its Hox gene families provides insights of decapod evolution.</title>
        <authorList>
            <person name="Jeong J.-H."/>
            <person name="Song I."/>
            <person name="Kim S."/>
            <person name="Choi T."/>
            <person name="Kim D."/>
            <person name="Ryu S."/>
            <person name="Kim W."/>
        </authorList>
    </citation>
    <scope>NUCLEOTIDE SEQUENCE [LARGE SCALE GENOMIC DNA]</scope>
    <source>
        <tissue evidence="2">Muscle</tissue>
    </source>
</reference>
<dbReference type="AlphaFoldDB" id="A0A5B7H0H5"/>